<keyword evidence="3 6" id="KW-1133">Transmembrane helix</keyword>
<dbReference type="GO" id="GO:0015385">
    <property type="term" value="F:sodium:proton antiporter activity"/>
    <property type="evidence" value="ECO:0007669"/>
    <property type="project" value="InterPro"/>
</dbReference>
<feature type="transmembrane region" description="Helical" evidence="6">
    <location>
        <begin position="383"/>
        <end position="406"/>
    </location>
</feature>
<evidence type="ECO:0000313" key="9">
    <source>
        <dbReference type="Proteomes" id="UP000193498"/>
    </source>
</evidence>
<dbReference type="GO" id="GO:0036376">
    <property type="term" value="P:sodium ion export across plasma membrane"/>
    <property type="evidence" value="ECO:0007669"/>
    <property type="project" value="InterPro"/>
</dbReference>
<evidence type="ECO:0000256" key="3">
    <source>
        <dbReference type="ARBA" id="ARBA00022989"/>
    </source>
</evidence>
<name>A0A1Y1Z2H2_9FUNG</name>
<protein>
    <recommendedName>
        <fullName evidence="7">Cation/H+ exchanger transmembrane domain-containing protein</fullName>
    </recommendedName>
</protein>
<feature type="transmembrane region" description="Helical" evidence="6">
    <location>
        <begin position="75"/>
        <end position="98"/>
    </location>
</feature>
<dbReference type="FunCoup" id="A0A1Y1Z2H2">
    <property type="interactions" value="175"/>
</dbReference>
<feature type="transmembrane region" description="Helical" evidence="6">
    <location>
        <begin position="7"/>
        <end position="26"/>
    </location>
</feature>
<keyword evidence="2 6" id="KW-0812">Transmembrane</keyword>
<dbReference type="InterPro" id="IPR006153">
    <property type="entry name" value="Cation/H_exchanger_TM"/>
</dbReference>
<comment type="caution">
    <text evidence="8">The sequence shown here is derived from an EMBL/GenBank/DDBJ whole genome shotgun (WGS) entry which is preliminary data.</text>
</comment>
<evidence type="ECO:0000256" key="1">
    <source>
        <dbReference type="ARBA" id="ARBA00004141"/>
    </source>
</evidence>
<proteinExistence type="predicted"/>
<feature type="transmembrane region" description="Helical" evidence="6">
    <location>
        <begin position="284"/>
        <end position="303"/>
    </location>
</feature>
<dbReference type="Pfam" id="PF00999">
    <property type="entry name" value="Na_H_Exchanger"/>
    <property type="match status" value="1"/>
</dbReference>
<evidence type="ECO:0000259" key="7">
    <source>
        <dbReference type="Pfam" id="PF00999"/>
    </source>
</evidence>
<keyword evidence="4 6" id="KW-0472">Membrane</keyword>
<evidence type="ECO:0000313" key="8">
    <source>
        <dbReference type="EMBL" id="ORY04493.1"/>
    </source>
</evidence>
<dbReference type="Proteomes" id="UP000193498">
    <property type="component" value="Unassembled WGS sequence"/>
</dbReference>
<comment type="subcellular location">
    <subcellularLocation>
        <location evidence="1">Membrane</location>
        <topology evidence="1">Multi-pass membrane protein</topology>
    </subcellularLocation>
</comment>
<evidence type="ECO:0000256" key="5">
    <source>
        <dbReference type="SAM" id="MobiDB-lite"/>
    </source>
</evidence>
<feature type="transmembrane region" description="Helical" evidence="6">
    <location>
        <begin position="315"/>
        <end position="335"/>
    </location>
</feature>
<dbReference type="InterPro" id="IPR004712">
    <property type="entry name" value="Na+/H+_antiporter_fungi"/>
</dbReference>
<dbReference type="InParanoid" id="A0A1Y1Z2H2"/>
<dbReference type="AlphaFoldDB" id="A0A1Y1Z2H2"/>
<reference evidence="8 9" key="1">
    <citation type="submission" date="2016-07" db="EMBL/GenBank/DDBJ databases">
        <title>Pervasive Adenine N6-methylation of Active Genes in Fungi.</title>
        <authorList>
            <consortium name="DOE Joint Genome Institute"/>
            <person name="Mondo S.J."/>
            <person name="Dannebaum R.O."/>
            <person name="Kuo R.C."/>
            <person name="Labutti K."/>
            <person name="Haridas S."/>
            <person name="Kuo A."/>
            <person name="Salamov A."/>
            <person name="Ahrendt S.R."/>
            <person name="Lipzen A."/>
            <person name="Sullivan W."/>
            <person name="Andreopoulos W.B."/>
            <person name="Clum A."/>
            <person name="Lindquist E."/>
            <person name="Daum C."/>
            <person name="Ramamoorthy G.K."/>
            <person name="Gryganskyi A."/>
            <person name="Culley D."/>
            <person name="Magnuson J.K."/>
            <person name="James T.Y."/>
            <person name="O'Malley M.A."/>
            <person name="Stajich J.E."/>
            <person name="Spatafora J.W."/>
            <person name="Visel A."/>
            <person name="Grigoriev I.V."/>
        </authorList>
    </citation>
    <scope>NUCLEOTIDE SEQUENCE [LARGE SCALE GENOMIC DNA]</scope>
    <source>
        <strain evidence="8 9">CBS 931.73</strain>
    </source>
</reference>
<feature type="domain" description="Cation/H+ exchanger transmembrane" evidence="7">
    <location>
        <begin position="6"/>
        <end position="405"/>
    </location>
</feature>
<feature type="region of interest" description="Disordered" evidence="5">
    <location>
        <begin position="531"/>
        <end position="570"/>
    </location>
</feature>
<dbReference type="GO" id="GO:0042391">
    <property type="term" value="P:regulation of membrane potential"/>
    <property type="evidence" value="ECO:0007669"/>
    <property type="project" value="InterPro"/>
</dbReference>
<evidence type="ECO:0000256" key="2">
    <source>
        <dbReference type="ARBA" id="ARBA00022692"/>
    </source>
</evidence>
<dbReference type="GO" id="GO:0120029">
    <property type="term" value="P:proton export across plasma membrane"/>
    <property type="evidence" value="ECO:0007669"/>
    <property type="project" value="InterPro"/>
</dbReference>
<feature type="transmembrane region" description="Helical" evidence="6">
    <location>
        <begin position="347"/>
        <end position="368"/>
    </location>
</feature>
<evidence type="ECO:0000256" key="6">
    <source>
        <dbReference type="SAM" id="Phobius"/>
    </source>
</evidence>
<dbReference type="PANTHER" id="PTHR31382">
    <property type="entry name" value="NA(+)/H(+) ANTIPORTER"/>
    <property type="match status" value="1"/>
</dbReference>
<evidence type="ECO:0000256" key="4">
    <source>
        <dbReference type="ARBA" id="ARBA00023136"/>
    </source>
</evidence>
<feature type="transmembrane region" description="Helical" evidence="6">
    <location>
        <begin position="190"/>
        <end position="210"/>
    </location>
</feature>
<accession>A0A1Y1Z2H2</accession>
<dbReference type="PANTHER" id="PTHR31382:SF1">
    <property type="entry name" value="SODIUM ION_PROTON EXCHANGER (EUROFUNG)"/>
    <property type="match status" value="1"/>
</dbReference>
<keyword evidence="9" id="KW-1185">Reference proteome</keyword>
<feature type="transmembrane region" description="Helical" evidence="6">
    <location>
        <begin position="46"/>
        <end position="63"/>
    </location>
</feature>
<dbReference type="EMBL" id="MCFE01000034">
    <property type="protein sequence ID" value="ORY04493.1"/>
    <property type="molecule type" value="Genomic_DNA"/>
</dbReference>
<dbReference type="OrthoDB" id="2190219at2759"/>
<sequence length="570" mass="63454">MSLVIKEWLFLSEALVATLFGIAIGPEALNLVDPGLWGDSSKLTMEFARVVIAIQVMAAGVNLPKAYLFREWKSLTVLLLPVMFVMWLVSAGALYLLLPLSFLEALLIGACVTPTDPVLANSIVKGRFAESHVPVHTRDIISAERAIVIANNSRLIKLSFIFKGLGFPYLFFAIYMLVEPTTGEAIGKWFYMIWAYQILLSIAIGAIVGYIARKLLYFSETRELVDKESFLVFSIALTLCLMGCVKMINSDDLLCVFVAGNSFTWDDWFRKATKEAHFQEVIDMMFNISFFVYFGTIIPWASFEVPALGLSVWRLALIALIVLVLRRLPVVVLLSRWIPAIKNYREAIFAGWFGPIGVGALFYCMIGIEEMEKYDPNGYVKKVIFPVVSFLVLSSVVVHGVTVPLFHLTTIGKRTLTNSSTIANIVGRLPTIRQGTEIVVQRGQYPSTNTLASLTTQKGKEIPKVHLGESKHTAGRPKSLRSIRSSRSFVGRVVAVGEYEEEELGLTSVATQGNCRKKSIIIIEHEERDEFLSDEEDLLTEENPPSSPSAQQEHHPGLTNIIVHPATSER</sequence>
<feature type="transmembrane region" description="Helical" evidence="6">
    <location>
        <begin position="160"/>
        <end position="178"/>
    </location>
</feature>
<gene>
    <name evidence="8" type="ORF">K493DRAFT_311348</name>
</gene>
<dbReference type="STRING" id="1314790.A0A1Y1Z2H2"/>
<dbReference type="GO" id="GO:0005886">
    <property type="term" value="C:plasma membrane"/>
    <property type="evidence" value="ECO:0007669"/>
    <property type="project" value="InterPro"/>
</dbReference>
<organism evidence="8 9">
    <name type="scientific">Basidiobolus meristosporus CBS 931.73</name>
    <dbReference type="NCBI Taxonomy" id="1314790"/>
    <lineage>
        <taxon>Eukaryota</taxon>
        <taxon>Fungi</taxon>
        <taxon>Fungi incertae sedis</taxon>
        <taxon>Zoopagomycota</taxon>
        <taxon>Entomophthoromycotina</taxon>
        <taxon>Basidiobolomycetes</taxon>
        <taxon>Basidiobolales</taxon>
        <taxon>Basidiobolaceae</taxon>
        <taxon>Basidiobolus</taxon>
    </lineage>
</organism>